<dbReference type="Gene3D" id="1.20.1250.20">
    <property type="entry name" value="MFS general substrate transporter like domains"/>
    <property type="match status" value="2"/>
</dbReference>
<keyword evidence="1" id="KW-0472">Membrane</keyword>
<proteinExistence type="predicted"/>
<organism evidence="3 4">
    <name type="scientific">Halostagnicola kamekurae</name>
    <dbReference type="NCBI Taxonomy" id="619731"/>
    <lineage>
        <taxon>Archaea</taxon>
        <taxon>Methanobacteriati</taxon>
        <taxon>Methanobacteriota</taxon>
        <taxon>Stenosarchaea group</taxon>
        <taxon>Halobacteria</taxon>
        <taxon>Halobacteriales</taxon>
        <taxon>Natrialbaceae</taxon>
        <taxon>Halostagnicola</taxon>
    </lineage>
</organism>
<reference evidence="4" key="1">
    <citation type="submission" date="2016-10" db="EMBL/GenBank/DDBJ databases">
        <authorList>
            <person name="Varghese N."/>
            <person name="Submissions S."/>
        </authorList>
    </citation>
    <scope>NUCLEOTIDE SEQUENCE [LARGE SCALE GENOMIC DNA]</scope>
    <source>
        <strain evidence="4">DSM 22427</strain>
    </source>
</reference>
<evidence type="ECO:0000256" key="1">
    <source>
        <dbReference type="SAM" id="Phobius"/>
    </source>
</evidence>
<feature type="transmembrane region" description="Helical" evidence="1">
    <location>
        <begin position="76"/>
        <end position="99"/>
    </location>
</feature>
<dbReference type="PANTHER" id="PTHR23518:SF2">
    <property type="entry name" value="MAJOR FACILITATOR SUPERFAMILY TRANSPORTER"/>
    <property type="match status" value="1"/>
</dbReference>
<dbReference type="AlphaFoldDB" id="A0A1I6SAA6"/>
<feature type="transmembrane region" description="Helical" evidence="1">
    <location>
        <begin position="400"/>
        <end position="422"/>
    </location>
</feature>
<evidence type="ECO:0000313" key="4">
    <source>
        <dbReference type="Proteomes" id="UP000199199"/>
    </source>
</evidence>
<keyword evidence="4" id="KW-1185">Reference proteome</keyword>
<feature type="transmembrane region" description="Helical" evidence="1">
    <location>
        <begin position="226"/>
        <end position="246"/>
    </location>
</feature>
<dbReference type="PROSITE" id="PS50850">
    <property type="entry name" value="MFS"/>
    <property type="match status" value="1"/>
</dbReference>
<feature type="transmembrane region" description="Helical" evidence="1">
    <location>
        <begin position="428"/>
        <end position="445"/>
    </location>
</feature>
<feature type="transmembrane region" description="Helical" evidence="1">
    <location>
        <begin position="187"/>
        <end position="206"/>
    </location>
</feature>
<evidence type="ECO:0000313" key="3">
    <source>
        <dbReference type="EMBL" id="SFS73843.1"/>
    </source>
</evidence>
<evidence type="ECO:0000259" key="2">
    <source>
        <dbReference type="PROSITE" id="PS50850"/>
    </source>
</evidence>
<keyword evidence="1" id="KW-0812">Transmembrane</keyword>
<dbReference type="CDD" id="cd17325">
    <property type="entry name" value="MFS_MdtG_SLC18_like"/>
    <property type="match status" value="1"/>
</dbReference>
<dbReference type="Proteomes" id="UP000199199">
    <property type="component" value="Unassembled WGS sequence"/>
</dbReference>
<dbReference type="Pfam" id="PF07690">
    <property type="entry name" value="MFS_1"/>
    <property type="match status" value="2"/>
</dbReference>
<dbReference type="EMBL" id="FOZS01000002">
    <property type="protein sequence ID" value="SFS73843.1"/>
    <property type="molecule type" value="Genomic_DNA"/>
</dbReference>
<keyword evidence="1" id="KW-1133">Transmembrane helix</keyword>
<feature type="transmembrane region" description="Helical" evidence="1">
    <location>
        <begin position="308"/>
        <end position="329"/>
    </location>
</feature>
<name>A0A1I6SAA6_9EURY</name>
<dbReference type="InterPro" id="IPR020846">
    <property type="entry name" value="MFS_dom"/>
</dbReference>
<dbReference type="GO" id="GO:0022857">
    <property type="term" value="F:transmembrane transporter activity"/>
    <property type="evidence" value="ECO:0007669"/>
    <property type="project" value="InterPro"/>
</dbReference>
<gene>
    <name evidence="3" type="ORF">SAMN04488556_2521</name>
</gene>
<dbReference type="InterPro" id="IPR036259">
    <property type="entry name" value="MFS_trans_sf"/>
</dbReference>
<feature type="transmembrane region" description="Helical" evidence="1">
    <location>
        <begin position="366"/>
        <end position="388"/>
    </location>
</feature>
<feature type="domain" description="Major facilitator superfamily (MFS) profile" evidence="2">
    <location>
        <begin position="45"/>
        <end position="452"/>
    </location>
</feature>
<feature type="transmembrane region" description="Helical" evidence="1">
    <location>
        <begin position="276"/>
        <end position="296"/>
    </location>
</feature>
<feature type="transmembrane region" description="Helical" evidence="1">
    <location>
        <begin position="341"/>
        <end position="360"/>
    </location>
</feature>
<feature type="transmembrane region" description="Helical" evidence="1">
    <location>
        <begin position="46"/>
        <end position="70"/>
    </location>
</feature>
<accession>A0A1I6SAA6</accession>
<feature type="transmembrane region" description="Helical" evidence="1">
    <location>
        <begin position="119"/>
        <end position="138"/>
    </location>
</feature>
<dbReference type="InterPro" id="IPR011701">
    <property type="entry name" value="MFS"/>
</dbReference>
<protein>
    <submittedName>
        <fullName evidence="3">Predicted arabinose efflux permease, MFS family</fullName>
    </submittedName>
</protein>
<dbReference type="SUPFAM" id="SSF103473">
    <property type="entry name" value="MFS general substrate transporter"/>
    <property type="match status" value="2"/>
</dbReference>
<dbReference type="PANTHER" id="PTHR23518">
    <property type="entry name" value="C-METHYLTRANSFERASE"/>
    <property type="match status" value="1"/>
</dbReference>
<sequence>MGNDHDTNRAKSVSIRNGHWASLRTPREMEISLRRLRAAFAVDRRVLTLAFARMADGIGNSFLIVVIPLYVTSDVVTGATFGLSESVIIGGILSLFGFLNSSFQPFTGRLSDRTGRRKAFILIGLAGLAMTNVAYVFADTYQLLVLIRGLQGVSVAFIVPASIALVNELATTADRGGNMGVYNTFRLVGFGAGPVAAGAVVNAGPYAVPSIAGFLPAGFTIDGFDAAFFVAAITAAISYVLVTILISDPESTRENAGAELSIDVWDDSGSNVFDPIFTLGVATLFLATTIGLFATIQPQINDHLGQGSTWFGLQFAAFIVAQVLLQTPVGRACDRYGRRPFIVLGMVFLIPTTLVQGFIGTSEMMFLARLLQGVAGAMVFAPSLALAGDLAGAGESGSKLSVLTMAFGFGIAVGPLASGLLIGYGFRWPFVFGAVIATLGALLVFTQVEETLETAASLPGTGS</sequence>
<feature type="transmembrane region" description="Helical" evidence="1">
    <location>
        <begin position="144"/>
        <end position="166"/>
    </location>
</feature>